<proteinExistence type="predicted"/>
<name>A0A1L9VIB2_ASPGL</name>
<dbReference type="GeneID" id="34458503"/>
<evidence type="ECO:0000313" key="3">
    <source>
        <dbReference type="Proteomes" id="UP000184300"/>
    </source>
</evidence>
<dbReference type="SUPFAM" id="SSF56112">
    <property type="entry name" value="Protein kinase-like (PK-like)"/>
    <property type="match status" value="1"/>
</dbReference>
<dbReference type="Proteomes" id="UP000184300">
    <property type="component" value="Unassembled WGS sequence"/>
</dbReference>
<dbReference type="GO" id="GO:0004672">
    <property type="term" value="F:protein kinase activity"/>
    <property type="evidence" value="ECO:0007669"/>
    <property type="project" value="InterPro"/>
</dbReference>
<dbReference type="VEuPathDB" id="FungiDB:ASPGLDRAFT_151370"/>
<gene>
    <name evidence="2" type="ORF">ASPGLDRAFT_151370</name>
</gene>
<sequence>MSQSRLSIEKLYEEYGAPEPEPVVHLDGKPLPPGVPSHGIAPIWLGRASENITLAETRILPTDFGEAFSPSQEAKHESHTPLINSPLEARFEPTTPLSFPSDIWSLACSIWSIIAQRPLFESLIPTQDRMACEHVDALGILPPEWERWEARRSRFTEDRAPQYPYHPAPAGVSELFKRLPSVKRSIESGGHVSAHC</sequence>
<evidence type="ECO:0000259" key="1">
    <source>
        <dbReference type="PROSITE" id="PS50011"/>
    </source>
</evidence>
<dbReference type="GO" id="GO:0005524">
    <property type="term" value="F:ATP binding"/>
    <property type="evidence" value="ECO:0007669"/>
    <property type="project" value="InterPro"/>
</dbReference>
<keyword evidence="3" id="KW-1185">Reference proteome</keyword>
<dbReference type="AlphaFoldDB" id="A0A1L9VIB2"/>
<protein>
    <recommendedName>
        <fullName evidence="1">Protein kinase domain-containing protein</fullName>
    </recommendedName>
</protein>
<dbReference type="EMBL" id="KV878899">
    <property type="protein sequence ID" value="OJJ83668.1"/>
    <property type="molecule type" value="Genomic_DNA"/>
</dbReference>
<dbReference type="PROSITE" id="PS50011">
    <property type="entry name" value="PROTEIN_KINASE_DOM"/>
    <property type="match status" value="1"/>
</dbReference>
<dbReference type="RefSeq" id="XP_022400366.1">
    <property type="nucleotide sequence ID" value="XM_022542242.1"/>
</dbReference>
<dbReference type="OrthoDB" id="5979581at2759"/>
<dbReference type="STRING" id="1160497.A0A1L9VIB2"/>
<dbReference type="InterPro" id="IPR000719">
    <property type="entry name" value="Prot_kinase_dom"/>
</dbReference>
<dbReference type="Gene3D" id="1.10.510.10">
    <property type="entry name" value="Transferase(Phosphotransferase) domain 1"/>
    <property type="match status" value="1"/>
</dbReference>
<feature type="domain" description="Protein kinase" evidence="1">
    <location>
        <begin position="1"/>
        <end position="196"/>
    </location>
</feature>
<reference evidence="3" key="1">
    <citation type="journal article" date="2017" name="Genome Biol.">
        <title>Comparative genomics reveals high biological diversity and specific adaptations in the industrially and medically important fungal genus Aspergillus.</title>
        <authorList>
            <person name="de Vries R.P."/>
            <person name="Riley R."/>
            <person name="Wiebenga A."/>
            <person name="Aguilar-Osorio G."/>
            <person name="Amillis S."/>
            <person name="Uchima C.A."/>
            <person name="Anderluh G."/>
            <person name="Asadollahi M."/>
            <person name="Askin M."/>
            <person name="Barry K."/>
            <person name="Battaglia E."/>
            <person name="Bayram O."/>
            <person name="Benocci T."/>
            <person name="Braus-Stromeyer S.A."/>
            <person name="Caldana C."/>
            <person name="Canovas D."/>
            <person name="Cerqueira G.C."/>
            <person name="Chen F."/>
            <person name="Chen W."/>
            <person name="Choi C."/>
            <person name="Clum A."/>
            <person name="Dos Santos R.A."/>
            <person name="Damasio A.R."/>
            <person name="Diallinas G."/>
            <person name="Emri T."/>
            <person name="Fekete E."/>
            <person name="Flipphi M."/>
            <person name="Freyberg S."/>
            <person name="Gallo A."/>
            <person name="Gournas C."/>
            <person name="Habgood R."/>
            <person name="Hainaut M."/>
            <person name="Harispe M.L."/>
            <person name="Henrissat B."/>
            <person name="Hilden K.S."/>
            <person name="Hope R."/>
            <person name="Hossain A."/>
            <person name="Karabika E."/>
            <person name="Karaffa L."/>
            <person name="Karanyi Z."/>
            <person name="Krasevec N."/>
            <person name="Kuo A."/>
            <person name="Kusch H."/>
            <person name="LaButti K."/>
            <person name="Lagendijk E.L."/>
            <person name="Lapidus A."/>
            <person name="Levasseur A."/>
            <person name="Lindquist E."/>
            <person name="Lipzen A."/>
            <person name="Logrieco A.F."/>
            <person name="MacCabe A."/>
            <person name="Maekelae M.R."/>
            <person name="Malavazi I."/>
            <person name="Melin P."/>
            <person name="Meyer V."/>
            <person name="Mielnichuk N."/>
            <person name="Miskei M."/>
            <person name="Molnar A.P."/>
            <person name="Mule G."/>
            <person name="Ngan C.Y."/>
            <person name="Orejas M."/>
            <person name="Orosz E."/>
            <person name="Ouedraogo J.P."/>
            <person name="Overkamp K.M."/>
            <person name="Park H.-S."/>
            <person name="Perrone G."/>
            <person name="Piumi F."/>
            <person name="Punt P.J."/>
            <person name="Ram A.F."/>
            <person name="Ramon A."/>
            <person name="Rauscher S."/>
            <person name="Record E."/>
            <person name="Riano-Pachon D.M."/>
            <person name="Robert V."/>
            <person name="Roehrig J."/>
            <person name="Ruller R."/>
            <person name="Salamov A."/>
            <person name="Salih N.S."/>
            <person name="Samson R.A."/>
            <person name="Sandor E."/>
            <person name="Sanguinetti M."/>
            <person name="Schuetze T."/>
            <person name="Sepcic K."/>
            <person name="Shelest E."/>
            <person name="Sherlock G."/>
            <person name="Sophianopoulou V."/>
            <person name="Squina F.M."/>
            <person name="Sun H."/>
            <person name="Susca A."/>
            <person name="Todd R.B."/>
            <person name="Tsang A."/>
            <person name="Unkles S.E."/>
            <person name="van de Wiele N."/>
            <person name="van Rossen-Uffink D."/>
            <person name="Oliveira J.V."/>
            <person name="Vesth T.C."/>
            <person name="Visser J."/>
            <person name="Yu J.-H."/>
            <person name="Zhou M."/>
            <person name="Andersen M.R."/>
            <person name="Archer D.B."/>
            <person name="Baker S.E."/>
            <person name="Benoit I."/>
            <person name="Brakhage A.A."/>
            <person name="Braus G.H."/>
            <person name="Fischer R."/>
            <person name="Frisvad J.C."/>
            <person name="Goldman G.H."/>
            <person name="Houbraken J."/>
            <person name="Oakley B."/>
            <person name="Pocsi I."/>
            <person name="Scazzocchio C."/>
            <person name="Seiboth B."/>
            <person name="vanKuyk P.A."/>
            <person name="Wortman J."/>
            <person name="Dyer P.S."/>
            <person name="Grigoriev I.V."/>
        </authorList>
    </citation>
    <scope>NUCLEOTIDE SEQUENCE [LARGE SCALE GENOMIC DNA]</scope>
    <source>
        <strain evidence="3">CBS 516.65</strain>
    </source>
</reference>
<organism evidence="2 3">
    <name type="scientific">Aspergillus glaucus CBS 516.65</name>
    <dbReference type="NCBI Taxonomy" id="1160497"/>
    <lineage>
        <taxon>Eukaryota</taxon>
        <taxon>Fungi</taxon>
        <taxon>Dikarya</taxon>
        <taxon>Ascomycota</taxon>
        <taxon>Pezizomycotina</taxon>
        <taxon>Eurotiomycetes</taxon>
        <taxon>Eurotiomycetidae</taxon>
        <taxon>Eurotiales</taxon>
        <taxon>Aspergillaceae</taxon>
        <taxon>Aspergillus</taxon>
        <taxon>Aspergillus subgen. Aspergillus</taxon>
    </lineage>
</organism>
<evidence type="ECO:0000313" key="2">
    <source>
        <dbReference type="EMBL" id="OJJ83668.1"/>
    </source>
</evidence>
<accession>A0A1L9VIB2</accession>
<dbReference type="InterPro" id="IPR011009">
    <property type="entry name" value="Kinase-like_dom_sf"/>
</dbReference>